<accession>A0A494Y1P1</accession>
<proteinExistence type="predicted"/>
<dbReference type="GO" id="GO:0003677">
    <property type="term" value="F:DNA binding"/>
    <property type="evidence" value="ECO:0007669"/>
    <property type="project" value="TreeGrafter"/>
</dbReference>
<dbReference type="GO" id="GO:0016887">
    <property type="term" value="F:ATP hydrolysis activity"/>
    <property type="evidence" value="ECO:0007669"/>
    <property type="project" value="TreeGrafter"/>
</dbReference>
<evidence type="ECO:0000256" key="2">
    <source>
        <dbReference type="ARBA" id="ARBA00022840"/>
    </source>
</evidence>
<protein>
    <submittedName>
        <fullName evidence="5">DEAD/DEAH box helicase</fullName>
    </submittedName>
</protein>
<dbReference type="SMART" id="SM00487">
    <property type="entry name" value="DEXDc"/>
    <property type="match status" value="1"/>
</dbReference>
<dbReference type="InterPro" id="IPR052511">
    <property type="entry name" value="ATP-dep_Helicase"/>
</dbReference>
<dbReference type="CDD" id="cd17922">
    <property type="entry name" value="DEXHc_LHR-like"/>
    <property type="match status" value="1"/>
</dbReference>
<dbReference type="PANTHER" id="PTHR47962">
    <property type="entry name" value="ATP-DEPENDENT HELICASE LHR-RELATED-RELATED"/>
    <property type="match status" value="1"/>
</dbReference>
<sequence>MQANTQTQYDRLDERVRRWIWQAGWTELRDAQARAIPALVDADRDVIIAAATAAGKTEAAFLPILTNLLRDETRAATVLYVSPLKALINDQWERLGTLCDALDIPVIGWHGDVGAHRKRRFFAHPAGVLIITPESLEAMCVNRGSTLATLFRSLRYIVVDELHAFIGSERGMQLQSLMHRIERACGHRVVRVGLSATLGDMTLAARFLRPREAERVEIVDSASAGQAVQIVVKGYLEQPARIDIEPGLPSPELEDTVPGQTLDIARHLYDVLHGSNNLVFPNSRRQVEIYADLLARICEREGVPNAFFPHHGSLSKELRDDTEHALKDGVRAATAICTNTLELGIDIGAVRSVAQIGPPPSVASLRQRMGRSGRRHGEPSIVRCYCVERPVARDADLSDGVRESLVQTIAMIRLMLARWVEPPRAQGMHVSTLVQQILSLIAERGGCRASALWDMLVESGPFEQIDKPTFAAILRSLGAADLLMQDPTGLLLHGQRAEARVHHFEFYSAFNTPDTFRIVDAGRTLGTVPVMRGLGVGQQIVFAGRRWIANEIDLRHRVIHVSADAAGVPPVFDGASAMIHDEVRREMKRVLSEHTPVPFLDATARTLLDEARAFFRVRALARHAILRDGRDVAIATWRGDWINDALTLLLRAEGLNASNRGVAIDVRAATPATVVDALRKIGAQAEASTAKAFARIDDANREKWDWALPDDVKRAAYASQNLDLTQAVALARELAGTETANLRADQ</sequence>
<keyword evidence="5" id="KW-0378">Hydrolase</keyword>
<reference evidence="5 6" key="1">
    <citation type="submission" date="2018-10" db="EMBL/GenBank/DDBJ databases">
        <title>Robbsia sp. DHC34, isolated from soil.</title>
        <authorList>
            <person name="Gao Z.-H."/>
            <person name="Qiu L.-H."/>
        </authorList>
    </citation>
    <scope>NUCLEOTIDE SEQUENCE [LARGE SCALE GENOMIC DNA]</scope>
    <source>
        <strain evidence="5 6">DHC34</strain>
    </source>
</reference>
<dbReference type="RefSeq" id="WP_121086687.1">
    <property type="nucleotide sequence ID" value="NZ_RBZU01000004.1"/>
</dbReference>
<dbReference type="EMBL" id="RBZU01000004">
    <property type="protein sequence ID" value="RKP55918.1"/>
    <property type="molecule type" value="Genomic_DNA"/>
</dbReference>
<dbReference type="InterPro" id="IPR027417">
    <property type="entry name" value="P-loop_NTPase"/>
</dbReference>
<name>A0A494Y1P1_9BURK</name>
<feature type="domain" description="Helicase C-terminal" evidence="4">
    <location>
        <begin position="263"/>
        <end position="420"/>
    </location>
</feature>
<dbReference type="InterPro" id="IPR014001">
    <property type="entry name" value="Helicase_ATP-bd"/>
</dbReference>
<dbReference type="CDD" id="cd18796">
    <property type="entry name" value="SF2_C_LHR"/>
    <property type="match status" value="1"/>
</dbReference>
<dbReference type="PROSITE" id="PS51194">
    <property type="entry name" value="HELICASE_CTER"/>
    <property type="match status" value="1"/>
</dbReference>
<keyword evidence="1" id="KW-0547">Nucleotide-binding</keyword>
<gene>
    <name evidence="5" type="ORF">D7S86_12005</name>
</gene>
<dbReference type="GO" id="GO:0005524">
    <property type="term" value="F:ATP binding"/>
    <property type="evidence" value="ECO:0007669"/>
    <property type="project" value="UniProtKB-KW"/>
</dbReference>
<dbReference type="Proteomes" id="UP000270342">
    <property type="component" value="Unassembled WGS sequence"/>
</dbReference>
<dbReference type="InterPro" id="IPR011545">
    <property type="entry name" value="DEAD/DEAH_box_helicase_dom"/>
</dbReference>
<dbReference type="PANTHER" id="PTHR47962:SF5">
    <property type="entry name" value="ATP-DEPENDENT HELICASE LHR-RELATED"/>
    <property type="match status" value="1"/>
</dbReference>
<dbReference type="Pfam" id="PF00271">
    <property type="entry name" value="Helicase_C"/>
    <property type="match status" value="1"/>
</dbReference>
<dbReference type="SMART" id="SM00490">
    <property type="entry name" value="HELICc"/>
    <property type="match status" value="1"/>
</dbReference>
<keyword evidence="6" id="KW-1185">Reference proteome</keyword>
<keyword evidence="5" id="KW-0347">Helicase</keyword>
<dbReference type="PROSITE" id="PS51192">
    <property type="entry name" value="HELICASE_ATP_BIND_1"/>
    <property type="match status" value="1"/>
</dbReference>
<keyword evidence="2" id="KW-0067">ATP-binding</keyword>
<evidence type="ECO:0000313" key="5">
    <source>
        <dbReference type="EMBL" id="RKP55918.1"/>
    </source>
</evidence>
<dbReference type="SUPFAM" id="SSF52540">
    <property type="entry name" value="P-loop containing nucleoside triphosphate hydrolases"/>
    <property type="match status" value="1"/>
</dbReference>
<dbReference type="GO" id="GO:0004386">
    <property type="term" value="F:helicase activity"/>
    <property type="evidence" value="ECO:0007669"/>
    <property type="project" value="UniProtKB-KW"/>
</dbReference>
<dbReference type="Pfam" id="PF00270">
    <property type="entry name" value="DEAD"/>
    <property type="match status" value="1"/>
</dbReference>
<evidence type="ECO:0000259" key="3">
    <source>
        <dbReference type="PROSITE" id="PS51192"/>
    </source>
</evidence>
<dbReference type="OrthoDB" id="9815222at2"/>
<evidence type="ECO:0000256" key="1">
    <source>
        <dbReference type="ARBA" id="ARBA00022741"/>
    </source>
</evidence>
<evidence type="ECO:0000313" key="6">
    <source>
        <dbReference type="Proteomes" id="UP000270342"/>
    </source>
</evidence>
<comment type="caution">
    <text evidence="5">The sequence shown here is derived from an EMBL/GenBank/DDBJ whole genome shotgun (WGS) entry which is preliminary data.</text>
</comment>
<dbReference type="AlphaFoldDB" id="A0A494Y1P1"/>
<evidence type="ECO:0000259" key="4">
    <source>
        <dbReference type="PROSITE" id="PS51194"/>
    </source>
</evidence>
<dbReference type="Gene3D" id="3.40.50.300">
    <property type="entry name" value="P-loop containing nucleotide triphosphate hydrolases"/>
    <property type="match status" value="2"/>
</dbReference>
<feature type="domain" description="Helicase ATP-binding" evidence="3">
    <location>
        <begin position="37"/>
        <end position="216"/>
    </location>
</feature>
<organism evidence="5 6">
    <name type="scientific">Pararobbsia silviterrae</name>
    <dbReference type="NCBI Taxonomy" id="1792498"/>
    <lineage>
        <taxon>Bacteria</taxon>
        <taxon>Pseudomonadati</taxon>
        <taxon>Pseudomonadota</taxon>
        <taxon>Betaproteobacteria</taxon>
        <taxon>Burkholderiales</taxon>
        <taxon>Burkholderiaceae</taxon>
        <taxon>Pararobbsia</taxon>
    </lineage>
</organism>
<dbReference type="InterPro" id="IPR001650">
    <property type="entry name" value="Helicase_C-like"/>
</dbReference>